<dbReference type="SUPFAM" id="SSF52283">
    <property type="entry name" value="Formate/glycerate dehydrogenase catalytic domain-like"/>
    <property type="match status" value="1"/>
</dbReference>
<evidence type="ECO:0000259" key="5">
    <source>
        <dbReference type="Pfam" id="PF00389"/>
    </source>
</evidence>
<dbReference type="PROSITE" id="PS00671">
    <property type="entry name" value="D_2_HYDROXYACID_DH_3"/>
    <property type="match status" value="1"/>
</dbReference>
<protein>
    <submittedName>
        <fullName evidence="7">D-2-hydroxyacid dehydrogenase</fullName>
    </submittedName>
</protein>
<dbReference type="Proteomes" id="UP001305702">
    <property type="component" value="Chromosome"/>
</dbReference>
<proteinExistence type="inferred from homology"/>
<evidence type="ECO:0000256" key="4">
    <source>
        <dbReference type="RuleBase" id="RU003719"/>
    </source>
</evidence>
<dbReference type="PANTHER" id="PTHR43761">
    <property type="entry name" value="D-ISOMER SPECIFIC 2-HYDROXYACID DEHYDROGENASE FAMILY PROTEIN (AFU_ORTHOLOGUE AFUA_1G13630)"/>
    <property type="match status" value="1"/>
</dbReference>
<name>A0AA96LFL5_9BACL</name>
<dbReference type="CDD" id="cd12162">
    <property type="entry name" value="2-Hacid_dh_4"/>
    <property type="match status" value="1"/>
</dbReference>
<evidence type="ECO:0000256" key="3">
    <source>
        <dbReference type="ARBA" id="ARBA00023027"/>
    </source>
</evidence>
<dbReference type="PROSITE" id="PS00670">
    <property type="entry name" value="D_2_HYDROXYACID_DH_2"/>
    <property type="match status" value="1"/>
</dbReference>
<evidence type="ECO:0000256" key="1">
    <source>
        <dbReference type="ARBA" id="ARBA00005854"/>
    </source>
</evidence>
<dbReference type="GO" id="GO:0051287">
    <property type="term" value="F:NAD binding"/>
    <property type="evidence" value="ECO:0007669"/>
    <property type="project" value="InterPro"/>
</dbReference>
<feature type="domain" description="D-isomer specific 2-hydroxyacid dehydrogenase NAD-binding" evidence="6">
    <location>
        <begin position="107"/>
        <end position="287"/>
    </location>
</feature>
<organism evidence="7 8">
    <name type="scientific">Paenibacillus aurantius</name>
    <dbReference type="NCBI Taxonomy" id="2918900"/>
    <lineage>
        <taxon>Bacteria</taxon>
        <taxon>Bacillati</taxon>
        <taxon>Bacillota</taxon>
        <taxon>Bacilli</taxon>
        <taxon>Bacillales</taxon>
        <taxon>Paenibacillaceae</taxon>
        <taxon>Paenibacillus</taxon>
    </lineage>
</organism>
<keyword evidence="2 4" id="KW-0560">Oxidoreductase</keyword>
<evidence type="ECO:0000313" key="8">
    <source>
        <dbReference type="Proteomes" id="UP001305702"/>
    </source>
</evidence>
<dbReference type="RefSeq" id="WP_315605930.1">
    <property type="nucleotide sequence ID" value="NZ_CP130318.1"/>
</dbReference>
<dbReference type="Pfam" id="PF00389">
    <property type="entry name" value="2-Hacid_dh"/>
    <property type="match status" value="1"/>
</dbReference>
<dbReference type="InterPro" id="IPR006140">
    <property type="entry name" value="D-isomer_DH_NAD-bd"/>
</dbReference>
<dbReference type="EMBL" id="CP130318">
    <property type="protein sequence ID" value="WNQ12153.1"/>
    <property type="molecule type" value="Genomic_DNA"/>
</dbReference>
<reference evidence="7 8" key="1">
    <citation type="submission" date="2022-02" db="EMBL/GenBank/DDBJ databases">
        <title>Paenibacillus sp. MBLB1776 Whole Genome Shotgun Sequencing.</title>
        <authorList>
            <person name="Hwang C.Y."/>
            <person name="Cho E.-S."/>
            <person name="Seo M.-J."/>
        </authorList>
    </citation>
    <scope>NUCLEOTIDE SEQUENCE [LARGE SCALE GENOMIC DNA]</scope>
    <source>
        <strain evidence="7 8">MBLB1776</strain>
    </source>
</reference>
<dbReference type="KEGG" id="paun:MJA45_03635"/>
<comment type="similarity">
    <text evidence="1 4">Belongs to the D-isomer specific 2-hydroxyacid dehydrogenase family.</text>
</comment>
<dbReference type="InterPro" id="IPR006139">
    <property type="entry name" value="D-isomer_2_OHA_DH_cat_dom"/>
</dbReference>
<dbReference type="PANTHER" id="PTHR43761:SF1">
    <property type="entry name" value="D-ISOMER SPECIFIC 2-HYDROXYACID DEHYDROGENASE CATALYTIC DOMAIN-CONTAINING PROTEIN-RELATED"/>
    <property type="match status" value="1"/>
</dbReference>
<dbReference type="InterPro" id="IPR036291">
    <property type="entry name" value="NAD(P)-bd_dom_sf"/>
</dbReference>
<keyword evidence="3" id="KW-0520">NAD</keyword>
<dbReference type="SUPFAM" id="SSF51735">
    <property type="entry name" value="NAD(P)-binding Rossmann-fold domains"/>
    <property type="match status" value="1"/>
</dbReference>
<keyword evidence="8" id="KW-1185">Reference proteome</keyword>
<accession>A0AA96LFL5</accession>
<gene>
    <name evidence="7" type="ORF">MJA45_03635</name>
</gene>
<sequence length="319" mass="34319">MKIVILDGYTLNPGDLSWTKLEQLGDLTVYDRTPEDLITERAQGAEIVLTNKTPLNAETISRLPGLKYIGVLATGYNIIDLEAAKARNLIVTNVPAYSTDSVAQLTFSLLLELVQQVARHSEAARSGQWAQSQDFSFALAPLTELAGKTIGLVGYGDIGKRTARIARAFGMRVLASTSGRRAYPDELEVTFASLHDLLAESDIVSLHCPLTPETKGLINEESIARMKPGAVLINTSRGGLVVEEDLAQALRDGKMAGAGVDVLSTEPPAADNPLLSAPNCVVTPHIAWASVEARRRLMDIAVDNVRNFQNGQPVHVVNG</sequence>
<evidence type="ECO:0000313" key="7">
    <source>
        <dbReference type="EMBL" id="WNQ12153.1"/>
    </source>
</evidence>
<dbReference type="AlphaFoldDB" id="A0AA96LFL5"/>
<dbReference type="FunFam" id="3.40.50.720:FF:000203">
    <property type="entry name" value="D-3-phosphoglycerate dehydrogenase (SerA)"/>
    <property type="match status" value="1"/>
</dbReference>
<dbReference type="InterPro" id="IPR029753">
    <property type="entry name" value="D-isomer_DH_CS"/>
</dbReference>
<evidence type="ECO:0000259" key="6">
    <source>
        <dbReference type="Pfam" id="PF02826"/>
    </source>
</evidence>
<dbReference type="Gene3D" id="3.40.50.720">
    <property type="entry name" value="NAD(P)-binding Rossmann-like Domain"/>
    <property type="match status" value="2"/>
</dbReference>
<feature type="domain" description="D-isomer specific 2-hydroxyacid dehydrogenase catalytic" evidence="5">
    <location>
        <begin position="20"/>
        <end position="318"/>
    </location>
</feature>
<dbReference type="GO" id="GO:0016616">
    <property type="term" value="F:oxidoreductase activity, acting on the CH-OH group of donors, NAD or NADP as acceptor"/>
    <property type="evidence" value="ECO:0007669"/>
    <property type="project" value="InterPro"/>
</dbReference>
<dbReference type="InterPro" id="IPR050418">
    <property type="entry name" value="D-iso_2-hydroxyacid_DH_PdxB"/>
</dbReference>
<dbReference type="Pfam" id="PF02826">
    <property type="entry name" value="2-Hacid_dh_C"/>
    <property type="match status" value="1"/>
</dbReference>
<evidence type="ECO:0000256" key="2">
    <source>
        <dbReference type="ARBA" id="ARBA00023002"/>
    </source>
</evidence>